<gene>
    <name evidence="1" type="ORF">CWO85_00220</name>
</gene>
<dbReference type="KEGG" id="pzi:CWO85_00220"/>
<dbReference type="AlphaFoldDB" id="A0A660HLU1"/>
<reference evidence="1 2" key="1">
    <citation type="journal article" date="2018" name="BMC Genomics">
        <title>Comparative genome analysis of jujube witches'-broom Phytoplasma, an obligate pathogen that causes jujube witches'-broom disease.</title>
        <authorList>
            <person name="Wang J."/>
            <person name="Song L."/>
            <person name="Jiao Q."/>
            <person name="Yang S."/>
            <person name="Gao R."/>
            <person name="Lu X."/>
            <person name="Zhou G."/>
        </authorList>
    </citation>
    <scope>NUCLEOTIDE SEQUENCE [LARGE SCALE GENOMIC DNA]</scope>
    <source>
        <strain evidence="1">Jwb-nky</strain>
    </source>
</reference>
<evidence type="ECO:0000313" key="1">
    <source>
        <dbReference type="EMBL" id="AYJ00972.1"/>
    </source>
</evidence>
<proteinExistence type="predicted"/>
<accession>A0A660HLU1</accession>
<evidence type="ECO:0000313" key="2">
    <source>
        <dbReference type="Proteomes" id="UP000272462"/>
    </source>
</evidence>
<name>A0A660HLU1_ZIZJU</name>
<keyword evidence="2" id="KW-1185">Reference proteome</keyword>
<dbReference type="EMBL" id="CP025121">
    <property type="protein sequence ID" value="AYJ00972.1"/>
    <property type="molecule type" value="Genomic_DNA"/>
</dbReference>
<organism evidence="1 2">
    <name type="scientific">Ziziphus jujuba witches'-broom phytoplasma</name>
    <dbReference type="NCBI Taxonomy" id="135727"/>
    <lineage>
        <taxon>Bacteria</taxon>
        <taxon>Bacillati</taxon>
        <taxon>Mycoplasmatota</taxon>
        <taxon>Mollicutes</taxon>
        <taxon>Acholeplasmatales</taxon>
        <taxon>Acholeplasmataceae</taxon>
        <taxon>Candidatus Phytoplasma</taxon>
        <taxon>16SrV (Elm yellows group)</taxon>
    </lineage>
</organism>
<protein>
    <submittedName>
        <fullName evidence="1">Uncharacterized protein</fullName>
    </submittedName>
</protein>
<dbReference type="Proteomes" id="UP000272462">
    <property type="component" value="Chromosome"/>
</dbReference>
<sequence length="176" mass="20956">MRELLINRIKGISDKCIMETKINETINEIRQKPNNNKFLNLFMINKKIKKNINKIIKETLTNYVGAMIKQINSHVTKLFDNFSKTQTKILLSKGETDDNTATQQTIIKNIKQISEEYDKIEKFLNIFNDFMTPIEETLINIKEIFDLFNKCLLIFLESDEKYQEYKDKILKYKFKI</sequence>